<evidence type="ECO:0000259" key="8">
    <source>
        <dbReference type="PROSITE" id="PS51352"/>
    </source>
</evidence>
<keyword evidence="3 6" id="KW-1133">Transmembrane helix</keyword>
<evidence type="ECO:0000256" key="2">
    <source>
        <dbReference type="ARBA" id="ARBA00022692"/>
    </source>
</evidence>
<dbReference type="Pfam" id="PF13848">
    <property type="entry name" value="Thioredoxin_6"/>
    <property type="match status" value="1"/>
</dbReference>
<organism evidence="9 10">
    <name type="scientific">Polyrhizophydium stewartii</name>
    <dbReference type="NCBI Taxonomy" id="2732419"/>
    <lineage>
        <taxon>Eukaryota</taxon>
        <taxon>Fungi</taxon>
        <taxon>Fungi incertae sedis</taxon>
        <taxon>Chytridiomycota</taxon>
        <taxon>Chytridiomycota incertae sedis</taxon>
        <taxon>Chytridiomycetes</taxon>
        <taxon>Rhizophydiales</taxon>
        <taxon>Rhizophydiales incertae sedis</taxon>
        <taxon>Polyrhizophydium</taxon>
    </lineage>
</organism>
<keyword evidence="10" id="KW-1185">Reference proteome</keyword>
<dbReference type="SUPFAM" id="SSF52833">
    <property type="entry name" value="Thioredoxin-like"/>
    <property type="match status" value="3"/>
</dbReference>
<gene>
    <name evidence="9" type="ORF">HK105_200948</name>
</gene>
<dbReference type="InterPro" id="IPR052250">
    <property type="entry name" value="PDI_TMX3"/>
</dbReference>
<dbReference type="InterPro" id="IPR017937">
    <property type="entry name" value="Thioredoxin_CS"/>
</dbReference>
<sequence>MLWLVAAALLLVPHALRTGGGPLAVAAMDTAEEVKQAYLRAEEHIFHLEQTSFDTVVKRGDWLVFFGATCLTPQWLELQKKVDAELRDKHFRVAKVECTRNEDLCESLKLDGYPTVFHYRDGVREKEEVMERTAEELLQYARKHARESVPDIKADAEDAAAAVRKTDPMEELLLIAAAETQPQAGVNPKGEITIANGPWFVMFHAPWCGHCKSLAPTWELLASELKGKVNVGKADCESEKSLVGKYKIRGFPTLIMFNEPVPPSTFSGSRQLDRLKEFAIDAVSSPSFTPVSADEIPRVIVRHEIVFFFAYDAATTDLMPFQVMQSVAKMVKAYAKIYVSPSAAAFKRLRTSNDGKPVLVAVRDGGLDRSVYEGSFSGDGASRTALRDWIMKERFPLVTKLDSSTQSEILEGGKTVALALVDPNTPEGKSSLAYLRGSARFWKTDVDHPLKDKVKFAWMDASLYAEYIKSVYGVKRDELPRFVVATPKTEQYYDAFATGKRYDSFAKDVVHRALKEVLDGNGRPKHSLGLLMRSAKALNRGLVSTVNFVSNNVLLTLVLPAIAFVALAVYALRTPTQGYHHVPNKTE</sequence>
<proteinExistence type="predicted"/>
<dbReference type="PANTHER" id="PTHR46426">
    <property type="entry name" value="PROTEIN DISULFIDE-ISOMERASE TMX3"/>
    <property type="match status" value="1"/>
</dbReference>
<dbReference type="InterPro" id="IPR013766">
    <property type="entry name" value="Thioredoxin_domain"/>
</dbReference>
<evidence type="ECO:0000313" key="10">
    <source>
        <dbReference type="Proteomes" id="UP001527925"/>
    </source>
</evidence>
<reference evidence="9 10" key="1">
    <citation type="submission" date="2023-09" db="EMBL/GenBank/DDBJ databases">
        <title>Pangenome analysis of Batrachochytrium dendrobatidis and related Chytrids.</title>
        <authorList>
            <person name="Yacoub M.N."/>
            <person name="Stajich J.E."/>
            <person name="James T.Y."/>
        </authorList>
    </citation>
    <scope>NUCLEOTIDE SEQUENCE [LARGE SCALE GENOMIC DNA]</scope>
    <source>
        <strain evidence="9 10">JEL0888</strain>
    </source>
</reference>
<evidence type="ECO:0000256" key="5">
    <source>
        <dbReference type="ARBA" id="ARBA00045246"/>
    </source>
</evidence>
<dbReference type="CDD" id="cd02961">
    <property type="entry name" value="PDI_a_family"/>
    <property type="match status" value="2"/>
</dbReference>
<dbReference type="PROSITE" id="PS51352">
    <property type="entry name" value="THIOREDOXIN_2"/>
    <property type="match status" value="1"/>
</dbReference>
<feature type="chain" id="PRO_5046697525" description="Thioredoxin domain-containing protein" evidence="7">
    <location>
        <begin position="19"/>
        <end position="587"/>
    </location>
</feature>
<keyword evidence="7" id="KW-0732">Signal</keyword>
<feature type="transmembrane region" description="Helical" evidence="6">
    <location>
        <begin position="553"/>
        <end position="572"/>
    </location>
</feature>
<evidence type="ECO:0000256" key="6">
    <source>
        <dbReference type="SAM" id="Phobius"/>
    </source>
</evidence>
<evidence type="ECO:0000256" key="3">
    <source>
        <dbReference type="ARBA" id="ARBA00022989"/>
    </source>
</evidence>
<keyword evidence="4 6" id="KW-0472">Membrane</keyword>
<evidence type="ECO:0000256" key="4">
    <source>
        <dbReference type="ARBA" id="ARBA00023136"/>
    </source>
</evidence>
<feature type="domain" description="Thioredoxin" evidence="8">
    <location>
        <begin position="172"/>
        <end position="285"/>
    </location>
</feature>
<name>A0ABR4NIL2_9FUNG</name>
<comment type="function">
    <text evidence="5">Probable disulfide isomerase, which participates in the folding of proteins containing disulfide bonds. May act as a dithiol oxidase. Acts as a regulator of endoplasmic reticulum-mitochondria contact sites via its ability to regulate redox signals.</text>
</comment>
<dbReference type="PROSITE" id="PS00194">
    <property type="entry name" value="THIOREDOXIN_1"/>
    <property type="match status" value="1"/>
</dbReference>
<comment type="caution">
    <text evidence="9">The sequence shown here is derived from an EMBL/GenBank/DDBJ whole genome shotgun (WGS) entry which is preliminary data.</text>
</comment>
<evidence type="ECO:0000256" key="1">
    <source>
        <dbReference type="ARBA" id="ARBA00004389"/>
    </source>
</evidence>
<dbReference type="PRINTS" id="PR00421">
    <property type="entry name" value="THIOREDOXIN"/>
</dbReference>
<dbReference type="Proteomes" id="UP001527925">
    <property type="component" value="Unassembled WGS sequence"/>
</dbReference>
<protein>
    <recommendedName>
        <fullName evidence="8">Thioredoxin domain-containing protein</fullName>
    </recommendedName>
</protein>
<dbReference type="Gene3D" id="3.40.30.10">
    <property type="entry name" value="Glutaredoxin"/>
    <property type="match status" value="3"/>
</dbReference>
<evidence type="ECO:0000313" key="9">
    <source>
        <dbReference type="EMBL" id="KAL2919305.1"/>
    </source>
</evidence>
<keyword evidence="2 6" id="KW-0812">Transmembrane</keyword>
<comment type="subcellular location">
    <subcellularLocation>
        <location evidence="1">Endoplasmic reticulum membrane</location>
        <topology evidence="1">Single-pass membrane protein</topology>
    </subcellularLocation>
</comment>
<evidence type="ECO:0000256" key="7">
    <source>
        <dbReference type="SAM" id="SignalP"/>
    </source>
</evidence>
<dbReference type="InterPro" id="IPR036249">
    <property type="entry name" value="Thioredoxin-like_sf"/>
</dbReference>
<dbReference type="EMBL" id="JADGIZ020000003">
    <property type="protein sequence ID" value="KAL2919305.1"/>
    <property type="molecule type" value="Genomic_DNA"/>
</dbReference>
<dbReference type="Pfam" id="PF00085">
    <property type="entry name" value="Thioredoxin"/>
    <property type="match status" value="2"/>
</dbReference>
<dbReference type="PANTHER" id="PTHR46426:SF1">
    <property type="entry name" value="PROTEIN DISULFIDE-ISOMERASE TMX3"/>
    <property type="match status" value="1"/>
</dbReference>
<feature type="signal peptide" evidence="7">
    <location>
        <begin position="1"/>
        <end position="18"/>
    </location>
</feature>
<accession>A0ABR4NIL2</accession>